<name>A0A1F8DPS2_9BACT</name>
<dbReference type="Pfam" id="PF00768">
    <property type="entry name" value="Peptidase_S11"/>
    <property type="match status" value="1"/>
</dbReference>
<dbReference type="PANTHER" id="PTHR35333">
    <property type="entry name" value="BETA-LACTAMASE"/>
    <property type="match status" value="1"/>
</dbReference>
<dbReference type="AlphaFoldDB" id="A0A1F8DPS2"/>
<evidence type="ECO:0000259" key="1">
    <source>
        <dbReference type="Pfam" id="PF00768"/>
    </source>
</evidence>
<dbReference type="GO" id="GO:0046677">
    <property type="term" value="P:response to antibiotic"/>
    <property type="evidence" value="ECO:0007669"/>
    <property type="project" value="InterPro"/>
</dbReference>
<dbReference type="STRING" id="1802557.A3A20_00690"/>
<dbReference type="GO" id="GO:0030655">
    <property type="term" value="P:beta-lactam antibiotic catabolic process"/>
    <property type="evidence" value="ECO:0007669"/>
    <property type="project" value="InterPro"/>
</dbReference>
<dbReference type="SUPFAM" id="SSF56601">
    <property type="entry name" value="beta-lactamase/transpeptidase-like"/>
    <property type="match status" value="1"/>
</dbReference>
<feature type="domain" description="Peptidase S11 D-alanyl-D-alanine carboxypeptidase A N-terminal" evidence="1">
    <location>
        <begin position="133"/>
        <end position="288"/>
    </location>
</feature>
<evidence type="ECO:0000313" key="3">
    <source>
        <dbReference type="Proteomes" id="UP000178946"/>
    </source>
</evidence>
<dbReference type="InterPro" id="IPR012338">
    <property type="entry name" value="Beta-lactam/transpept-like"/>
</dbReference>
<dbReference type="InterPro" id="IPR000871">
    <property type="entry name" value="Beta-lactam_class-A"/>
</dbReference>
<dbReference type="GO" id="GO:0008800">
    <property type="term" value="F:beta-lactamase activity"/>
    <property type="evidence" value="ECO:0007669"/>
    <property type="project" value="InterPro"/>
</dbReference>
<dbReference type="Gene3D" id="3.40.710.10">
    <property type="entry name" value="DD-peptidase/beta-lactamase superfamily"/>
    <property type="match status" value="1"/>
</dbReference>
<protein>
    <recommendedName>
        <fullName evidence="1">Peptidase S11 D-alanyl-D-alanine carboxypeptidase A N-terminal domain-containing protein</fullName>
    </recommendedName>
</protein>
<organism evidence="2 3">
    <name type="scientific">Candidatus Wolfebacteria bacterium RIFCSPLOWO2_01_FULL_45_19</name>
    <dbReference type="NCBI Taxonomy" id="1802557"/>
    <lineage>
        <taxon>Bacteria</taxon>
        <taxon>Candidatus Wolfeibacteriota</taxon>
    </lineage>
</organism>
<accession>A0A1F8DPS2</accession>
<comment type="caution">
    <text evidence="2">The sequence shown here is derived from an EMBL/GenBank/DDBJ whole genome shotgun (WGS) entry which is preliminary data.</text>
</comment>
<dbReference type="Proteomes" id="UP000178946">
    <property type="component" value="Unassembled WGS sequence"/>
</dbReference>
<dbReference type="PANTHER" id="PTHR35333:SF3">
    <property type="entry name" value="BETA-LACTAMASE-TYPE TRANSPEPTIDASE FOLD CONTAINING PROTEIN"/>
    <property type="match status" value="1"/>
</dbReference>
<proteinExistence type="predicted"/>
<dbReference type="GO" id="GO:0009002">
    <property type="term" value="F:serine-type D-Ala-D-Ala carboxypeptidase activity"/>
    <property type="evidence" value="ECO:0007669"/>
    <property type="project" value="InterPro"/>
</dbReference>
<dbReference type="EMBL" id="MGIR01000010">
    <property type="protein sequence ID" value="OGM90621.1"/>
    <property type="molecule type" value="Genomic_DNA"/>
</dbReference>
<reference evidence="2 3" key="1">
    <citation type="journal article" date="2016" name="Nat. Commun.">
        <title>Thousands of microbial genomes shed light on interconnected biogeochemical processes in an aquifer system.</title>
        <authorList>
            <person name="Anantharaman K."/>
            <person name="Brown C.T."/>
            <person name="Hug L.A."/>
            <person name="Sharon I."/>
            <person name="Castelle C.J."/>
            <person name="Probst A.J."/>
            <person name="Thomas B.C."/>
            <person name="Singh A."/>
            <person name="Wilkins M.J."/>
            <person name="Karaoz U."/>
            <person name="Brodie E.L."/>
            <person name="Williams K.H."/>
            <person name="Hubbard S.S."/>
            <person name="Banfield J.F."/>
        </authorList>
    </citation>
    <scope>NUCLEOTIDE SEQUENCE [LARGE SCALE GENOMIC DNA]</scope>
</reference>
<sequence length="310" mass="33880">MKQNNFTSLLFAVVLLASITPFKTGKDVPGKRMSEKIQVTSVESVEVPSVSVARQFSVSNQTFLNSEPATVSIKRISGILDPIVGARSVIVSDLDSGEIFFEKNGSRNYSLASLTKLMAAVVATEIVGTEKLVPLKGGGMYSSGDLIRAMLIASDNEAAAALAEFYGLERFIALMNDKAASLGMNQTRFFDASGLHPQNQSSVRDLSKLAFYISKEHQNLFEISRQGAAAIMNLDDGSIRPILTTIRFVDRPDFLGGKTGFINSGVANLLSIFYYNNHRILIVVLGAADQESRFVETEDLLNWLKRSYAF</sequence>
<dbReference type="GO" id="GO:0006508">
    <property type="term" value="P:proteolysis"/>
    <property type="evidence" value="ECO:0007669"/>
    <property type="project" value="InterPro"/>
</dbReference>
<gene>
    <name evidence="2" type="ORF">A3A20_00690</name>
</gene>
<evidence type="ECO:0000313" key="2">
    <source>
        <dbReference type="EMBL" id="OGM90621.1"/>
    </source>
</evidence>
<dbReference type="InterPro" id="IPR001967">
    <property type="entry name" value="Peptidase_S11_N"/>
</dbReference>